<evidence type="ECO:0000259" key="3">
    <source>
        <dbReference type="PROSITE" id="PS51786"/>
    </source>
</evidence>
<dbReference type="STRING" id="351671.XDD1_1605"/>
<dbReference type="Proteomes" id="UP000324170">
    <property type="component" value="Unassembled WGS sequence"/>
</dbReference>
<dbReference type="PANTHER" id="PTHR10046">
    <property type="entry name" value="ATP DEPENDENT LON PROTEASE FAMILY MEMBER"/>
    <property type="match status" value="1"/>
</dbReference>
<comment type="similarity">
    <text evidence="2">Belongs to the peptidase S16 family.</text>
</comment>
<dbReference type="InterPro" id="IPR027065">
    <property type="entry name" value="Lon_Prtase"/>
</dbReference>
<evidence type="ECO:0000256" key="1">
    <source>
        <dbReference type="ARBA" id="ARBA00022670"/>
    </source>
</evidence>
<accession>A0A068QRB2</accession>
<dbReference type="Gene3D" id="3.40.50.300">
    <property type="entry name" value="P-loop containing nucleotide triphosphate hydrolases"/>
    <property type="match status" value="1"/>
</dbReference>
<sequence length="602" mass="68374">MFPCLLYDVAITLTNIKLDWQALQPNNAPYQALFNSVAELSPITMDVVQPRLHNGLSLFCQTSLRQPFMLLKAEESDVYLSLLSDAISSLLPKDCPDIGGYYQIEHQTMTWHSSGEGLFAPTKRVAYREWIEPEQLFGNLYTYQEVIQLQPGLIHQVNGGVLVLPLRTLLSQPLMWVRLKQMIIQRRFDWLSHDENRSLPLPIPSMELDLRLVLVGDRLSLEELQAIEPELASSALYGEFELDMPFHEEDDLAVWCRYVNGIIQQQNLPPLSADAWPELIKLAVRYTEDQCRLPLDMQWLQQKLAAAANYHQEQQITQHSLQQAENNRIWRHGYLAERSMDEILKGQVLIHTQGSVIGQINGLSVLEYPGHPTPLGEPSRISCVAHLGDGEFVDVERKVELGGNIHAKGMMIMQAYLISELKLDQPQPFSASIVFEQSYGEIDGDSASLAELCALISTLSQQPIDQQIAVTGAVDQFGYVQPIGGVNEKIEGFFRICRHRELTGHQGVIIPVANIQHLCLNQDVINAVKNGQFHIWAVEHVSEAASLLTGMLYYDPHDPDLQEHDQQNDLQKEHLLAMIRERITQANIQERPRLPWFLRWLG</sequence>
<keyword evidence="2 4" id="KW-0378">Hydrolase</keyword>
<keyword evidence="7" id="KW-1185">Reference proteome</keyword>
<dbReference type="PROSITE" id="PS51786">
    <property type="entry name" value="LON_PROTEOLYTIC"/>
    <property type="match status" value="1"/>
</dbReference>
<dbReference type="AlphaFoldDB" id="A0A068QRB2"/>
<dbReference type="InterPro" id="IPR014721">
    <property type="entry name" value="Ribsml_uS5_D2-typ_fold_subgr"/>
</dbReference>
<dbReference type="SUPFAM" id="SSF54211">
    <property type="entry name" value="Ribosomal protein S5 domain 2-like"/>
    <property type="match status" value="1"/>
</dbReference>
<organism evidence="4 6">
    <name type="scientific">Xenorhabdus doucetiae</name>
    <dbReference type="NCBI Taxonomy" id="351671"/>
    <lineage>
        <taxon>Bacteria</taxon>
        <taxon>Pseudomonadati</taxon>
        <taxon>Pseudomonadota</taxon>
        <taxon>Gammaproteobacteria</taxon>
        <taxon>Enterobacterales</taxon>
        <taxon>Morganellaceae</taxon>
        <taxon>Xenorhabdus</taxon>
    </lineage>
</organism>
<gene>
    <name evidence="4" type="primary">ycbZ</name>
    <name evidence="5" type="ORF">LY16_00088</name>
    <name evidence="4" type="ORF">XDD1_1605</name>
</gene>
<dbReference type="Pfam" id="PF13654">
    <property type="entry name" value="AAA_32"/>
    <property type="match status" value="1"/>
</dbReference>
<comment type="catalytic activity">
    <reaction evidence="2">
        <text>Hydrolysis of proteins in presence of ATP.</text>
        <dbReference type="EC" id="3.4.21.53"/>
    </reaction>
</comment>
<dbReference type="PRINTS" id="PR00830">
    <property type="entry name" value="ENDOLAPTASE"/>
</dbReference>
<feature type="domain" description="Lon proteolytic" evidence="3">
    <location>
        <begin position="354"/>
        <end position="551"/>
    </location>
</feature>
<dbReference type="GO" id="GO:0005524">
    <property type="term" value="F:ATP binding"/>
    <property type="evidence" value="ECO:0007669"/>
    <property type="project" value="InterPro"/>
</dbReference>
<dbReference type="Gene3D" id="3.30.230.10">
    <property type="match status" value="1"/>
</dbReference>
<dbReference type="EMBL" id="FO704550">
    <property type="protein sequence ID" value="CDG17304.1"/>
    <property type="molecule type" value="Genomic_DNA"/>
</dbReference>
<keyword evidence="1 2" id="KW-0645">Protease</keyword>
<name>A0A068QRB2_9GAMM</name>
<dbReference type="GO" id="GO:0030163">
    <property type="term" value="P:protein catabolic process"/>
    <property type="evidence" value="ECO:0007669"/>
    <property type="project" value="InterPro"/>
</dbReference>
<evidence type="ECO:0000313" key="4">
    <source>
        <dbReference type="EMBL" id="CDG17304.1"/>
    </source>
</evidence>
<dbReference type="GO" id="GO:0006508">
    <property type="term" value="P:proteolysis"/>
    <property type="evidence" value="ECO:0007669"/>
    <property type="project" value="UniProtKB-KW"/>
</dbReference>
<dbReference type="EMBL" id="VNHN01000001">
    <property type="protein sequence ID" value="TYP17206.1"/>
    <property type="molecule type" value="Genomic_DNA"/>
</dbReference>
<dbReference type="InterPro" id="IPR020568">
    <property type="entry name" value="Ribosomal_Su5_D2-typ_SF"/>
</dbReference>
<evidence type="ECO:0000256" key="2">
    <source>
        <dbReference type="PROSITE-ProRule" id="PRU01122"/>
    </source>
</evidence>
<evidence type="ECO:0000313" key="5">
    <source>
        <dbReference type="EMBL" id="TYP17206.1"/>
    </source>
</evidence>
<reference evidence="5 7" key="2">
    <citation type="submission" date="2019-07" db="EMBL/GenBank/DDBJ databases">
        <title>Genomic Encyclopedia of Type Strains, Phase I: the one thousand microbial genomes (KMG-I) project.</title>
        <authorList>
            <person name="Kyrpides N."/>
        </authorList>
    </citation>
    <scope>NUCLEOTIDE SEQUENCE [LARGE SCALE GENOMIC DNA]</scope>
    <source>
        <strain evidence="5 7">DSM 17909</strain>
    </source>
</reference>
<reference evidence="4 6" key="1">
    <citation type="submission" date="2013-07" db="EMBL/GenBank/DDBJ databases">
        <authorList>
            <person name="Genoscope - CEA"/>
        </authorList>
    </citation>
    <scope>NUCLEOTIDE SEQUENCE [LARGE SCALE GENOMIC DNA]</scope>
    <source>
        <strain evidence="4">FRM16</strain>
        <strain evidence="6">FRM16 / DSM 17909</strain>
    </source>
</reference>
<proteinExistence type="inferred from homology"/>
<dbReference type="Pfam" id="PF05362">
    <property type="entry name" value="Lon_C"/>
    <property type="match status" value="1"/>
</dbReference>
<protein>
    <recommendedName>
        <fullName evidence="2">endopeptidase La</fullName>
        <ecNumber evidence="2">3.4.21.53</ecNumber>
    </recommendedName>
</protein>
<evidence type="ECO:0000313" key="7">
    <source>
        <dbReference type="Proteomes" id="UP000324170"/>
    </source>
</evidence>
<dbReference type="InterPro" id="IPR027417">
    <property type="entry name" value="P-loop_NTPase"/>
</dbReference>
<dbReference type="KEGG" id="xdo:XDD1_1605"/>
<evidence type="ECO:0000313" key="6">
    <source>
        <dbReference type="Proteomes" id="UP000032721"/>
    </source>
</evidence>
<keyword evidence="2" id="KW-0720">Serine protease</keyword>
<dbReference type="InterPro" id="IPR008269">
    <property type="entry name" value="Lon_proteolytic"/>
</dbReference>
<dbReference type="GO" id="GO:0004252">
    <property type="term" value="F:serine-type endopeptidase activity"/>
    <property type="evidence" value="ECO:0007669"/>
    <property type="project" value="UniProtKB-UniRule"/>
</dbReference>
<dbReference type="HOGENOM" id="CLU_014785_2_0_6"/>
<dbReference type="Proteomes" id="UP000032721">
    <property type="component" value="Chromosome"/>
</dbReference>
<feature type="active site" evidence="2">
    <location>
        <position position="489"/>
    </location>
</feature>
<feature type="active site" evidence="2">
    <location>
        <position position="446"/>
    </location>
</feature>
<dbReference type="GO" id="GO:0004176">
    <property type="term" value="F:ATP-dependent peptidase activity"/>
    <property type="evidence" value="ECO:0007669"/>
    <property type="project" value="UniProtKB-UniRule"/>
</dbReference>
<dbReference type="InterPro" id="IPR041699">
    <property type="entry name" value="AAA_32"/>
</dbReference>
<dbReference type="EC" id="3.4.21.53" evidence="2"/>